<gene>
    <name evidence="17" type="ORF">EV214_1094</name>
</gene>
<comment type="similarity">
    <text evidence="3 15">Belongs to the CDP-alcohol phosphatidyltransferase class-I family.</text>
</comment>
<dbReference type="InterPro" id="IPR043130">
    <property type="entry name" value="CDP-OH_PTrfase_TM_dom"/>
</dbReference>
<dbReference type="GO" id="GO:0016020">
    <property type="term" value="C:membrane"/>
    <property type="evidence" value="ECO:0007669"/>
    <property type="project" value="InterPro"/>
</dbReference>
<evidence type="ECO:0000256" key="12">
    <source>
        <dbReference type="ARBA" id="ARBA00023209"/>
    </source>
</evidence>
<evidence type="ECO:0000256" key="8">
    <source>
        <dbReference type="ARBA" id="ARBA00022692"/>
    </source>
</evidence>
<dbReference type="GO" id="GO:0012505">
    <property type="term" value="C:endomembrane system"/>
    <property type="evidence" value="ECO:0007669"/>
    <property type="project" value="UniProtKB-SubCell"/>
</dbReference>
<keyword evidence="11 16" id="KW-0472">Membrane</keyword>
<dbReference type="PROSITE" id="PS00379">
    <property type="entry name" value="CDP_ALCOHOL_P_TRANSF"/>
    <property type="match status" value="1"/>
</dbReference>
<proteinExistence type="inferred from homology"/>
<dbReference type="InterPro" id="IPR048254">
    <property type="entry name" value="CDP_ALCOHOL_P_TRANSF_CS"/>
</dbReference>
<keyword evidence="12" id="KW-0594">Phospholipid biosynthesis</keyword>
<dbReference type="InterPro" id="IPR050324">
    <property type="entry name" value="CDP-alcohol_PTase-I"/>
</dbReference>
<dbReference type="EMBL" id="SLWV01000009">
    <property type="protein sequence ID" value="TCO75173.1"/>
    <property type="molecule type" value="Genomic_DNA"/>
</dbReference>
<dbReference type="PANTHER" id="PTHR14269:SF61">
    <property type="entry name" value="CDP-DIACYLGLYCEROL--SERINE O-PHOSPHATIDYLTRANSFERASE"/>
    <property type="match status" value="1"/>
</dbReference>
<feature type="transmembrane region" description="Helical" evidence="16">
    <location>
        <begin position="119"/>
        <end position="139"/>
    </location>
</feature>
<feature type="transmembrane region" description="Helical" evidence="16">
    <location>
        <begin position="91"/>
        <end position="110"/>
    </location>
</feature>
<dbReference type="NCBIfam" id="TIGR00473">
    <property type="entry name" value="pssA"/>
    <property type="match status" value="1"/>
</dbReference>
<keyword evidence="18" id="KW-1185">Reference proteome</keyword>
<dbReference type="AlphaFoldDB" id="A0A4R2KN92"/>
<evidence type="ECO:0000313" key="17">
    <source>
        <dbReference type="EMBL" id="TCO75173.1"/>
    </source>
</evidence>
<dbReference type="InterPro" id="IPR000462">
    <property type="entry name" value="CDP-OH_P_trans"/>
</dbReference>
<dbReference type="PANTHER" id="PTHR14269">
    <property type="entry name" value="CDP-DIACYLGLYCEROL--GLYCEROL-3-PHOSPHATE 3-PHOSPHATIDYLTRANSFERASE-RELATED"/>
    <property type="match status" value="1"/>
</dbReference>
<evidence type="ECO:0000256" key="15">
    <source>
        <dbReference type="RuleBase" id="RU003750"/>
    </source>
</evidence>
<organism evidence="17 18">
    <name type="scientific">Marinisporobacter balticus</name>
    <dbReference type="NCBI Taxonomy" id="2018667"/>
    <lineage>
        <taxon>Bacteria</taxon>
        <taxon>Bacillati</taxon>
        <taxon>Bacillota</taxon>
        <taxon>Clostridia</taxon>
        <taxon>Peptostreptococcales</taxon>
        <taxon>Thermotaleaceae</taxon>
        <taxon>Marinisporobacter</taxon>
    </lineage>
</organism>
<protein>
    <recommendedName>
        <fullName evidence="5">CDP-diacylglycerol--serine O-phosphatidyltransferase</fullName>
        <ecNumber evidence="4">2.7.8.8</ecNumber>
    </recommendedName>
    <alternativeName>
        <fullName evidence="14">Phosphatidylserine synthase</fullName>
    </alternativeName>
</protein>
<evidence type="ECO:0000256" key="3">
    <source>
        <dbReference type="ARBA" id="ARBA00010441"/>
    </source>
</evidence>
<dbReference type="Pfam" id="PF01066">
    <property type="entry name" value="CDP-OH_P_transf"/>
    <property type="match status" value="1"/>
</dbReference>
<keyword evidence="13" id="KW-1208">Phospholipid metabolism</keyword>
<evidence type="ECO:0000256" key="13">
    <source>
        <dbReference type="ARBA" id="ARBA00023264"/>
    </source>
</evidence>
<dbReference type="OrthoDB" id="9777147at2"/>
<evidence type="ECO:0000256" key="5">
    <source>
        <dbReference type="ARBA" id="ARBA00017171"/>
    </source>
</evidence>
<sequence>MKYKSQIPNMCTLLNLVLGILAIISIFYEAYGASAILIITAGILDRMDGKLARKFDVVSDFGKELDSLCDLISFGVAPAILMWHLNLMETGAKGILITLIFALCGTVRLARYNVMEFEGVYVGIPITMCGGLVALMSLYSTKYVANLNFMLIAMLFLSYAMVSKKIKLKKR</sequence>
<feature type="transmembrane region" description="Helical" evidence="16">
    <location>
        <begin position="145"/>
        <end position="162"/>
    </location>
</feature>
<accession>A0A4R2KN92</accession>
<evidence type="ECO:0000256" key="9">
    <source>
        <dbReference type="ARBA" id="ARBA00022989"/>
    </source>
</evidence>
<feature type="transmembrane region" description="Helical" evidence="16">
    <location>
        <begin position="20"/>
        <end position="44"/>
    </location>
</feature>
<dbReference type="GO" id="GO:0008654">
    <property type="term" value="P:phospholipid biosynthetic process"/>
    <property type="evidence" value="ECO:0007669"/>
    <property type="project" value="UniProtKB-KW"/>
</dbReference>
<evidence type="ECO:0000256" key="6">
    <source>
        <dbReference type="ARBA" id="ARBA00022516"/>
    </source>
</evidence>
<evidence type="ECO:0000256" key="1">
    <source>
        <dbReference type="ARBA" id="ARBA00000287"/>
    </source>
</evidence>
<evidence type="ECO:0000256" key="7">
    <source>
        <dbReference type="ARBA" id="ARBA00022679"/>
    </source>
</evidence>
<keyword evidence="9 16" id="KW-1133">Transmembrane helix</keyword>
<evidence type="ECO:0000256" key="10">
    <source>
        <dbReference type="ARBA" id="ARBA00023098"/>
    </source>
</evidence>
<keyword evidence="7 15" id="KW-0808">Transferase</keyword>
<reference evidence="17 18" key="1">
    <citation type="submission" date="2019-03" db="EMBL/GenBank/DDBJ databases">
        <title>Genomic Encyclopedia of Type Strains, Phase IV (KMG-IV): sequencing the most valuable type-strain genomes for metagenomic binning, comparative biology and taxonomic classification.</title>
        <authorList>
            <person name="Goeker M."/>
        </authorList>
    </citation>
    <scope>NUCLEOTIDE SEQUENCE [LARGE SCALE GENOMIC DNA]</scope>
    <source>
        <strain evidence="17 18">DSM 102940</strain>
    </source>
</reference>
<evidence type="ECO:0000256" key="11">
    <source>
        <dbReference type="ARBA" id="ARBA00023136"/>
    </source>
</evidence>
<dbReference type="Proteomes" id="UP000294919">
    <property type="component" value="Unassembled WGS sequence"/>
</dbReference>
<comment type="caution">
    <text evidence="17">The sequence shown here is derived from an EMBL/GenBank/DDBJ whole genome shotgun (WGS) entry which is preliminary data.</text>
</comment>
<dbReference type="Gene3D" id="1.20.120.1760">
    <property type="match status" value="1"/>
</dbReference>
<comment type="subcellular location">
    <subcellularLocation>
        <location evidence="2">Endomembrane system</location>
        <topology evidence="2">Multi-pass membrane protein</topology>
    </subcellularLocation>
</comment>
<dbReference type="GO" id="GO:0003882">
    <property type="term" value="F:CDP-diacylglycerol-serine O-phosphatidyltransferase activity"/>
    <property type="evidence" value="ECO:0007669"/>
    <property type="project" value="UniProtKB-EC"/>
</dbReference>
<keyword evidence="6" id="KW-0444">Lipid biosynthesis</keyword>
<evidence type="ECO:0000256" key="14">
    <source>
        <dbReference type="ARBA" id="ARBA00032361"/>
    </source>
</evidence>
<keyword evidence="10" id="KW-0443">Lipid metabolism</keyword>
<dbReference type="RefSeq" id="WP_132244545.1">
    <property type="nucleotide sequence ID" value="NZ_SLWV01000009.1"/>
</dbReference>
<evidence type="ECO:0000256" key="4">
    <source>
        <dbReference type="ARBA" id="ARBA00013174"/>
    </source>
</evidence>
<dbReference type="EC" id="2.7.8.8" evidence="4"/>
<dbReference type="InterPro" id="IPR004533">
    <property type="entry name" value="CDP-diaglyc--ser_O-PTrfase"/>
</dbReference>
<evidence type="ECO:0000256" key="2">
    <source>
        <dbReference type="ARBA" id="ARBA00004127"/>
    </source>
</evidence>
<name>A0A4R2KN92_9FIRM</name>
<evidence type="ECO:0000313" key="18">
    <source>
        <dbReference type="Proteomes" id="UP000294919"/>
    </source>
</evidence>
<evidence type="ECO:0000256" key="16">
    <source>
        <dbReference type="SAM" id="Phobius"/>
    </source>
</evidence>
<keyword evidence="8 16" id="KW-0812">Transmembrane</keyword>
<comment type="catalytic activity">
    <reaction evidence="1">
        <text>a CDP-1,2-diacyl-sn-glycerol + L-serine = a 1,2-diacyl-sn-glycero-3-phospho-L-serine + CMP + H(+)</text>
        <dbReference type="Rhea" id="RHEA:16913"/>
        <dbReference type="ChEBI" id="CHEBI:15378"/>
        <dbReference type="ChEBI" id="CHEBI:33384"/>
        <dbReference type="ChEBI" id="CHEBI:57262"/>
        <dbReference type="ChEBI" id="CHEBI:58332"/>
        <dbReference type="ChEBI" id="CHEBI:60377"/>
        <dbReference type="EC" id="2.7.8.8"/>
    </reaction>
</comment>